<organism evidence="2 3">
    <name type="scientific">Stentor coeruleus</name>
    <dbReference type="NCBI Taxonomy" id="5963"/>
    <lineage>
        <taxon>Eukaryota</taxon>
        <taxon>Sar</taxon>
        <taxon>Alveolata</taxon>
        <taxon>Ciliophora</taxon>
        <taxon>Postciliodesmatophora</taxon>
        <taxon>Heterotrichea</taxon>
        <taxon>Heterotrichida</taxon>
        <taxon>Stentoridae</taxon>
        <taxon>Stentor</taxon>
    </lineage>
</organism>
<dbReference type="Proteomes" id="UP000187209">
    <property type="component" value="Unassembled WGS sequence"/>
</dbReference>
<comment type="caution">
    <text evidence="2">The sequence shown here is derived from an EMBL/GenBank/DDBJ whole genome shotgun (WGS) entry which is preliminary data.</text>
</comment>
<protein>
    <submittedName>
        <fullName evidence="2">Uncharacterized protein</fullName>
    </submittedName>
</protein>
<keyword evidence="3" id="KW-1185">Reference proteome</keyword>
<dbReference type="AlphaFoldDB" id="A0A1R2CG25"/>
<feature type="region of interest" description="Disordered" evidence="1">
    <location>
        <begin position="55"/>
        <end position="96"/>
    </location>
</feature>
<accession>A0A1R2CG25</accession>
<dbReference type="EMBL" id="MPUH01000163">
    <property type="protein sequence ID" value="OMJ87978.1"/>
    <property type="molecule type" value="Genomic_DNA"/>
</dbReference>
<sequence length="96" mass="11131">MEGNFQKLMVEQTDPTPKSCMRMVLSFICPCLFQCNKNSQYKYCCCLCCLNFHRDSPRTSELPAEYERQLPRINETNSDDSDFVSMTNSSFTTTND</sequence>
<feature type="compositionally biased region" description="Polar residues" evidence="1">
    <location>
        <begin position="84"/>
        <end position="96"/>
    </location>
</feature>
<name>A0A1R2CG25_9CILI</name>
<evidence type="ECO:0000256" key="1">
    <source>
        <dbReference type="SAM" id="MobiDB-lite"/>
    </source>
</evidence>
<evidence type="ECO:0000313" key="2">
    <source>
        <dbReference type="EMBL" id="OMJ87978.1"/>
    </source>
</evidence>
<reference evidence="2 3" key="1">
    <citation type="submission" date="2016-11" db="EMBL/GenBank/DDBJ databases">
        <title>The macronuclear genome of Stentor coeruleus: a giant cell with tiny introns.</title>
        <authorList>
            <person name="Slabodnick M."/>
            <person name="Ruby J.G."/>
            <person name="Reiff S.B."/>
            <person name="Swart E.C."/>
            <person name="Gosai S."/>
            <person name="Prabakaran S."/>
            <person name="Witkowska E."/>
            <person name="Larue G.E."/>
            <person name="Fisher S."/>
            <person name="Freeman R.M."/>
            <person name="Gunawardena J."/>
            <person name="Chu W."/>
            <person name="Stover N.A."/>
            <person name="Gregory B.D."/>
            <person name="Nowacki M."/>
            <person name="Derisi J."/>
            <person name="Roy S.W."/>
            <person name="Marshall W.F."/>
            <person name="Sood P."/>
        </authorList>
    </citation>
    <scope>NUCLEOTIDE SEQUENCE [LARGE SCALE GENOMIC DNA]</scope>
    <source>
        <strain evidence="2">WM001</strain>
    </source>
</reference>
<proteinExistence type="predicted"/>
<evidence type="ECO:0000313" key="3">
    <source>
        <dbReference type="Proteomes" id="UP000187209"/>
    </source>
</evidence>
<gene>
    <name evidence="2" type="ORF">SteCoe_10220</name>
</gene>